<sequence length="536" mass="56127">MTVEIQTVGVIGLGTMGAGIVEVFAKAGLRVIAVDGSPELAERGKGFLTRSLDRAVERGRLEQSARDAALEAVTFSAELADLAPVDLVIEAVPERLEIKTSIFASVDEIVREDAIIASNTSSLSLTAIAAATKHPQRVVGMHFFNPAPVLKLVEVITTVLVDDEVVEAVRSLAERLGKQPVVVRDRAGFVANALLITYLARAIRTYETGHVSREDLDDAARIGLGLPMGPLTLADLIGLDVVKEVCDVLYAATKEPSAAPPALLEQLVTAGHLGRKTGRGFYNYDKPGSGTVTDAPEPSAEPVAAQSVSIIGEGPVAEELGKVLRDGGVSVTAYGRTSEDLPHDAEVAFVVGDEVTEDEDDAWFVEAIAALPATAVVACLDGLAQLAVTGYLEDGAQMASLQLHGATKAGQIAEIARPLGADDAAIDRLADTLRAAGLRTIVARDRAGLVVDALLLPQINDAVRMLDAGYASVEDIDTAMTAGCGYPQGLFAYADQLGAAEVSLGLQDMYDETGEPGLRPSPLLDEHAAAGLPFRD</sequence>
<dbReference type="RefSeq" id="WP_166197021.1">
    <property type="nucleotide sequence ID" value="NZ_JAAOIV010000008.1"/>
</dbReference>
<protein>
    <submittedName>
        <fullName evidence="6">3-hydroxyacyl-CoA dehydrogenase</fullName>
    </submittedName>
</protein>
<dbReference type="InterPro" id="IPR008927">
    <property type="entry name" value="6-PGluconate_DH-like_C_sf"/>
</dbReference>
<gene>
    <name evidence="6" type="ORF">G9U51_11215</name>
</gene>
<evidence type="ECO:0000259" key="5">
    <source>
        <dbReference type="Pfam" id="PF02737"/>
    </source>
</evidence>
<proteinExistence type="inferred from homology"/>
<dbReference type="Pfam" id="PF00725">
    <property type="entry name" value="3HCDH"/>
    <property type="match status" value="2"/>
</dbReference>
<evidence type="ECO:0000259" key="4">
    <source>
        <dbReference type="Pfam" id="PF00725"/>
    </source>
</evidence>
<dbReference type="EMBL" id="JAAOIV010000008">
    <property type="protein sequence ID" value="NHN56346.1"/>
    <property type="molecule type" value="Genomic_DNA"/>
</dbReference>
<dbReference type="Pfam" id="PF02737">
    <property type="entry name" value="3HCDH_N"/>
    <property type="match status" value="1"/>
</dbReference>
<evidence type="ECO:0000256" key="1">
    <source>
        <dbReference type="ARBA" id="ARBA00005086"/>
    </source>
</evidence>
<evidence type="ECO:0000313" key="7">
    <source>
        <dbReference type="Proteomes" id="UP000744769"/>
    </source>
</evidence>
<reference evidence="6" key="1">
    <citation type="submission" date="2020-03" db="EMBL/GenBank/DDBJ databases">
        <title>Draft sequencing of Calidifontibacter sp. DB0510.</title>
        <authorList>
            <person name="Kim D.-U."/>
        </authorList>
    </citation>
    <scope>NUCLEOTIDE SEQUENCE</scope>
    <source>
        <strain evidence="6">DB0510</strain>
    </source>
</reference>
<keyword evidence="7" id="KW-1185">Reference proteome</keyword>
<comment type="caution">
    <text evidence="6">The sequence shown here is derived from an EMBL/GenBank/DDBJ whole genome shotgun (WGS) entry which is preliminary data.</text>
</comment>
<dbReference type="InterPro" id="IPR013328">
    <property type="entry name" value="6PGD_dom2"/>
</dbReference>
<dbReference type="InterPro" id="IPR036291">
    <property type="entry name" value="NAD(P)-bd_dom_sf"/>
</dbReference>
<dbReference type="PANTHER" id="PTHR48075">
    <property type="entry name" value="3-HYDROXYACYL-COA DEHYDROGENASE FAMILY PROTEIN"/>
    <property type="match status" value="1"/>
</dbReference>
<comment type="pathway">
    <text evidence="1">Lipid metabolism; butanoate metabolism.</text>
</comment>
<dbReference type="Gene3D" id="1.10.1040.10">
    <property type="entry name" value="N-(1-d-carboxylethyl)-l-norvaline Dehydrogenase, domain 2"/>
    <property type="match status" value="2"/>
</dbReference>
<evidence type="ECO:0000256" key="3">
    <source>
        <dbReference type="ARBA" id="ARBA00023002"/>
    </source>
</evidence>
<dbReference type="InterPro" id="IPR006108">
    <property type="entry name" value="3HC_DH_C"/>
</dbReference>
<name>A0A967B056_9MICO</name>
<dbReference type="AlphaFoldDB" id="A0A967B056"/>
<dbReference type="FunFam" id="3.40.50.720:FF:000009">
    <property type="entry name" value="Fatty oxidation complex, alpha subunit"/>
    <property type="match status" value="1"/>
</dbReference>
<dbReference type="Proteomes" id="UP000744769">
    <property type="component" value="Unassembled WGS sequence"/>
</dbReference>
<feature type="domain" description="3-hydroxyacyl-CoA dehydrogenase NAD binding" evidence="5">
    <location>
        <begin position="7"/>
        <end position="185"/>
    </location>
</feature>
<dbReference type="NCBIfam" id="NF005875">
    <property type="entry name" value="PRK07819.1"/>
    <property type="match status" value="1"/>
</dbReference>
<dbReference type="Gene3D" id="3.40.50.720">
    <property type="entry name" value="NAD(P)-binding Rossmann-like Domain"/>
    <property type="match status" value="1"/>
</dbReference>
<accession>A0A967B056</accession>
<feature type="domain" description="3-hydroxyacyl-CoA dehydrogenase C-terminal" evidence="4">
    <location>
        <begin position="448"/>
        <end position="531"/>
    </location>
</feature>
<keyword evidence="3" id="KW-0560">Oxidoreductase</keyword>
<feature type="domain" description="3-hydroxyacyl-CoA dehydrogenase C-terminal" evidence="4">
    <location>
        <begin position="188"/>
        <end position="284"/>
    </location>
</feature>
<dbReference type="GO" id="GO:0070403">
    <property type="term" value="F:NAD+ binding"/>
    <property type="evidence" value="ECO:0007669"/>
    <property type="project" value="InterPro"/>
</dbReference>
<dbReference type="SUPFAM" id="SSF51735">
    <property type="entry name" value="NAD(P)-binding Rossmann-fold domains"/>
    <property type="match status" value="1"/>
</dbReference>
<evidence type="ECO:0000256" key="2">
    <source>
        <dbReference type="ARBA" id="ARBA00009463"/>
    </source>
</evidence>
<dbReference type="PANTHER" id="PTHR48075:SF9">
    <property type="entry name" value="3-HYDROXYBUTYRYL-COA DEHYDROGENASE"/>
    <property type="match status" value="1"/>
</dbReference>
<evidence type="ECO:0000313" key="6">
    <source>
        <dbReference type="EMBL" id="NHN56346.1"/>
    </source>
</evidence>
<dbReference type="InterPro" id="IPR006176">
    <property type="entry name" value="3-OHacyl-CoA_DH_NAD-bd"/>
</dbReference>
<organism evidence="6 7">
    <name type="scientific">Metallococcus carri</name>
    <dbReference type="NCBI Taxonomy" id="1656884"/>
    <lineage>
        <taxon>Bacteria</taxon>
        <taxon>Bacillati</taxon>
        <taxon>Actinomycetota</taxon>
        <taxon>Actinomycetes</taxon>
        <taxon>Micrococcales</taxon>
        <taxon>Dermacoccaceae</taxon>
        <taxon>Metallococcus</taxon>
    </lineage>
</organism>
<dbReference type="SUPFAM" id="SSF48179">
    <property type="entry name" value="6-phosphogluconate dehydrogenase C-terminal domain-like"/>
    <property type="match status" value="2"/>
</dbReference>
<comment type="similarity">
    <text evidence="2">Belongs to the 3-hydroxyacyl-CoA dehydrogenase family.</text>
</comment>
<dbReference type="GO" id="GO:0008691">
    <property type="term" value="F:3-hydroxybutyryl-CoA dehydrogenase activity"/>
    <property type="evidence" value="ECO:0007669"/>
    <property type="project" value="TreeGrafter"/>
</dbReference>
<dbReference type="GO" id="GO:0006635">
    <property type="term" value="P:fatty acid beta-oxidation"/>
    <property type="evidence" value="ECO:0007669"/>
    <property type="project" value="TreeGrafter"/>
</dbReference>